<keyword evidence="1" id="KW-0812">Transmembrane</keyword>
<proteinExistence type="predicted"/>
<feature type="transmembrane region" description="Helical" evidence="1">
    <location>
        <begin position="93"/>
        <end position="114"/>
    </location>
</feature>
<comment type="caution">
    <text evidence="3">The sequence shown here is derived from an EMBL/GenBank/DDBJ whole genome shotgun (WGS) entry which is preliminary data.</text>
</comment>
<dbReference type="Proteomes" id="UP000744769">
    <property type="component" value="Unassembled WGS sequence"/>
</dbReference>
<evidence type="ECO:0000259" key="2">
    <source>
        <dbReference type="SMART" id="SM00014"/>
    </source>
</evidence>
<accession>A0A967B4X5</accession>
<dbReference type="EMBL" id="JAAOIV010000002">
    <property type="protein sequence ID" value="NHN54701.1"/>
    <property type="molecule type" value="Genomic_DNA"/>
</dbReference>
<feature type="transmembrane region" description="Helical" evidence="1">
    <location>
        <begin position="163"/>
        <end position="184"/>
    </location>
</feature>
<feature type="domain" description="Phosphatidic acid phosphatase type 2/haloperoxidase" evidence="2">
    <location>
        <begin position="89"/>
        <end position="205"/>
    </location>
</feature>
<sequence>MHTQPSDRMARGFVIGGILGLVVSLAVGARFAPLMNLDAQSVRWATDQVRPHPAVRDFLLLVQTLAHPVMLYLLAALAVLAAALRHSGLRLRAAWAAGTLPACWILAGLSKLVLRRPRPELAEPITRLHGYAFPSGHAMNAAVVVSVLWLVFAPVAGPAGRRLAVIATVAFLALVAADRVLLGAHYPSDVVGGLLLGTGLVGLSWLVAVRLVRGRNRPERTAYLSRGK</sequence>
<organism evidence="3 4">
    <name type="scientific">Metallococcus carri</name>
    <dbReference type="NCBI Taxonomy" id="1656884"/>
    <lineage>
        <taxon>Bacteria</taxon>
        <taxon>Bacillati</taxon>
        <taxon>Actinomycetota</taxon>
        <taxon>Actinomycetes</taxon>
        <taxon>Micrococcales</taxon>
        <taxon>Dermacoccaceae</taxon>
        <taxon>Metallococcus</taxon>
    </lineage>
</organism>
<feature type="transmembrane region" description="Helical" evidence="1">
    <location>
        <begin position="12"/>
        <end position="32"/>
    </location>
</feature>
<feature type="transmembrane region" description="Helical" evidence="1">
    <location>
        <begin position="134"/>
        <end position="156"/>
    </location>
</feature>
<name>A0A967B4X5_9MICO</name>
<keyword evidence="4" id="KW-1185">Reference proteome</keyword>
<dbReference type="RefSeq" id="WP_166192829.1">
    <property type="nucleotide sequence ID" value="NZ_JAAOIV010000002.1"/>
</dbReference>
<dbReference type="AlphaFoldDB" id="A0A967B4X5"/>
<dbReference type="SUPFAM" id="SSF48317">
    <property type="entry name" value="Acid phosphatase/Vanadium-dependent haloperoxidase"/>
    <property type="match status" value="1"/>
</dbReference>
<keyword evidence="1" id="KW-0472">Membrane</keyword>
<feature type="transmembrane region" description="Helical" evidence="1">
    <location>
        <begin position="58"/>
        <end position="81"/>
    </location>
</feature>
<evidence type="ECO:0000256" key="1">
    <source>
        <dbReference type="SAM" id="Phobius"/>
    </source>
</evidence>
<dbReference type="PANTHER" id="PTHR14969:SF13">
    <property type="entry name" value="AT30094P"/>
    <property type="match status" value="1"/>
</dbReference>
<feature type="transmembrane region" description="Helical" evidence="1">
    <location>
        <begin position="190"/>
        <end position="212"/>
    </location>
</feature>
<gene>
    <name evidence="3" type="ORF">G9U51_02755</name>
</gene>
<dbReference type="SMART" id="SM00014">
    <property type="entry name" value="acidPPc"/>
    <property type="match status" value="1"/>
</dbReference>
<reference evidence="3" key="1">
    <citation type="submission" date="2020-03" db="EMBL/GenBank/DDBJ databases">
        <title>Draft sequencing of Calidifontibacter sp. DB0510.</title>
        <authorList>
            <person name="Kim D.-U."/>
        </authorList>
    </citation>
    <scope>NUCLEOTIDE SEQUENCE</scope>
    <source>
        <strain evidence="3">DB0510</strain>
    </source>
</reference>
<dbReference type="InterPro" id="IPR000326">
    <property type="entry name" value="PAP2/HPO"/>
</dbReference>
<protein>
    <submittedName>
        <fullName evidence="3">Phosphatase PAP2 family protein</fullName>
    </submittedName>
</protein>
<dbReference type="Gene3D" id="1.20.144.10">
    <property type="entry name" value="Phosphatidic acid phosphatase type 2/haloperoxidase"/>
    <property type="match status" value="1"/>
</dbReference>
<dbReference type="PANTHER" id="PTHR14969">
    <property type="entry name" value="SPHINGOSINE-1-PHOSPHATE PHOSPHOHYDROLASE"/>
    <property type="match status" value="1"/>
</dbReference>
<evidence type="ECO:0000313" key="3">
    <source>
        <dbReference type="EMBL" id="NHN54701.1"/>
    </source>
</evidence>
<keyword evidence="1" id="KW-1133">Transmembrane helix</keyword>
<dbReference type="Pfam" id="PF01569">
    <property type="entry name" value="PAP2"/>
    <property type="match status" value="1"/>
</dbReference>
<evidence type="ECO:0000313" key="4">
    <source>
        <dbReference type="Proteomes" id="UP000744769"/>
    </source>
</evidence>
<dbReference type="InterPro" id="IPR036938">
    <property type="entry name" value="PAP2/HPO_sf"/>
</dbReference>